<feature type="transmembrane region" description="Helical" evidence="7">
    <location>
        <begin position="202"/>
        <end position="222"/>
    </location>
</feature>
<dbReference type="Proteomes" id="UP001529421">
    <property type="component" value="Unassembled WGS sequence"/>
</dbReference>
<dbReference type="PANTHER" id="PTHR42810:SF2">
    <property type="entry name" value="PURINE PERMEASE C1399.01C-RELATED"/>
    <property type="match status" value="1"/>
</dbReference>
<dbReference type="EMBL" id="JAUDDZ010000002">
    <property type="protein sequence ID" value="MDM8274464.1"/>
    <property type="molecule type" value="Genomic_DNA"/>
</dbReference>
<reference evidence="9" key="1">
    <citation type="submission" date="2023-06" db="EMBL/GenBank/DDBJ databases">
        <title>Identification and characterization of horizontal gene transfer across gut microbiota members of farm animals based on homology search.</title>
        <authorList>
            <person name="Zeman M."/>
            <person name="Kubasova T."/>
            <person name="Jahodarova E."/>
            <person name="Nykrynova M."/>
            <person name="Rychlik I."/>
        </authorList>
    </citation>
    <scope>NUCLEOTIDE SEQUENCE [LARGE SCALE GENOMIC DNA]</scope>
    <source>
        <strain evidence="9">154_Feed</strain>
    </source>
</reference>
<comment type="subcellular location">
    <subcellularLocation>
        <location evidence="1">Membrane</location>
        <topology evidence="1">Multi-pass membrane protein</topology>
    </subcellularLocation>
</comment>
<dbReference type="RefSeq" id="WP_204672779.1">
    <property type="nucleotide sequence ID" value="NZ_JACJKQ010000007.1"/>
</dbReference>
<gene>
    <name evidence="8" type="ORF">QUW28_02955</name>
</gene>
<evidence type="ECO:0000256" key="7">
    <source>
        <dbReference type="SAM" id="Phobius"/>
    </source>
</evidence>
<protein>
    <submittedName>
        <fullName evidence="8">Uracil-xanthine permease family protein</fullName>
    </submittedName>
</protein>
<dbReference type="InterPro" id="IPR006042">
    <property type="entry name" value="Xan_ur_permease"/>
</dbReference>
<feature type="transmembrane region" description="Helical" evidence="7">
    <location>
        <begin position="170"/>
        <end position="190"/>
    </location>
</feature>
<feature type="transmembrane region" description="Helical" evidence="7">
    <location>
        <begin position="324"/>
        <end position="347"/>
    </location>
</feature>
<dbReference type="Pfam" id="PF00860">
    <property type="entry name" value="Xan_ur_permease"/>
    <property type="match status" value="1"/>
</dbReference>
<evidence type="ECO:0000313" key="9">
    <source>
        <dbReference type="Proteomes" id="UP001529421"/>
    </source>
</evidence>
<feature type="transmembrane region" description="Helical" evidence="7">
    <location>
        <begin position="283"/>
        <end position="303"/>
    </location>
</feature>
<feature type="transmembrane region" description="Helical" evidence="7">
    <location>
        <begin position="243"/>
        <end position="263"/>
    </location>
</feature>
<keyword evidence="6 7" id="KW-0472">Membrane</keyword>
<feature type="transmembrane region" description="Helical" evidence="7">
    <location>
        <begin position="59"/>
        <end position="77"/>
    </location>
</feature>
<feature type="transmembrane region" description="Helical" evidence="7">
    <location>
        <begin position="412"/>
        <end position="435"/>
    </location>
</feature>
<sequence>MEKTQQQESEALFQWNARPSIGSIVPLGLQHVVAAIVGVVTPALIVASACGMTDAQETTLIQAALVLSGIITILQAFPIVGRLGSALPIVMGTSFAYVPALQSVGVQFGYGAILGAEIIGGVVALVFAVFLKPIRKLFPTIVTGTVIFTIGVSLYPTAIRYMAGGQGTEIFGTPAAWIVAIVTFAVVFALNNFGKGIFKLGSLLFGIIVGVLVSIPFGMLDLSSVDSAGIVAFPQIMPFQIEFVPAACATIAIVFIVNCVQVIGELTSTTVGAMDRDPNNKELSGGIFSVGVMAIVGAFIGGMPSSTFGQNVGIVLTNKVINRYVIAFAGVLFVVAGMVPKLSAVLVAIPQPVIGGATVSVFATIAMNGVRLITQGGLTPRNSTIAGTSVALGLGIEQVAGCLAGTGMPDWVGTVFGSSALVVATLMAILLNLILPKEEPTIQLSVDEKKAEDMAIGIEEAVGAGEPPKNVPAIGVDAHGVVVSPDEPIASEAVGKE</sequence>
<comment type="similarity">
    <text evidence="2">Belongs to the nucleobase:cation symporter-2 (NCS2) (TC 2.A.40) family.</text>
</comment>
<proteinExistence type="inferred from homology"/>
<evidence type="ECO:0000256" key="2">
    <source>
        <dbReference type="ARBA" id="ARBA00008821"/>
    </source>
</evidence>
<feature type="transmembrane region" description="Helical" evidence="7">
    <location>
        <begin position="108"/>
        <end position="131"/>
    </location>
</feature>
<feature type="transmembrane region" description="Helical" evidence="7">
    <location>
        <begin position="28"/>
        <end position="47"/>
    </location>
</feature>
<accession>A0ABT7V7K2</accession>
<keyword evidence="9" id="KW-1185">Reference proteome</keyword>
<evidence type="ECO:0000256" key="4">
    <source>
        <dbReference type="ARBA" id="ARBA00022692"/>
    </source>
</evidence>
<keyword evidence="3" id="KW-0813">Transport</keyword>
<reference evidence="8 9" key="2">
    <citation type="submission" date="2023-06" db="EMBL/GenBank/DDBJ databases">
        <authorList>
            <person name="Zeman M."/>
            <person name="Kubasova T."/>
            <person name="Jahodarova E."/>
            <person name="Nykrynova M."/>
            <person name="Rychlik I."/>
        </authorList>
    </citation>
    <scope>NUCLEOTIDE SEQUENCE [LARGE SCALE GENOMIC DNA]</scope>
    <source>
        <strain evidence="8 9">154_Feed</strain>
    </source>
</reference>
<feature type="transmembrane region" description="Helical" evidence="7">
    <location>
        <begin position="137"/>
        <end position="158"/>
    </location>
</feature>
<keyword evidence="5 7" id="KW-1133">Transmembrane helix</keyword>
<feature type="transmembrane region" description="Helical" evidence="7">
    <location>
        <begin position="353"/>
        <end position="373"/>
    </location>
</feature>
<evidence type="ECO:0000256" key="5">
    <source>
        <dbReference type="ARBA" id="ARBA00022989"/>
    </source>
</evidence>
<name>A0ABT7V7K2_9ACTN</name>
<organism evidence="8 9">
    <name type="scientific">Enorma phocaeensis</name>
    <dbReference type="NCBI Taxonomy" id="1871019"/>
    <lineage>
        <taxon>Bacteria</taxon>
        <taxon>Bacillati</taxon>
        <taxon>Actinomycetota</taxon>
        <taxon>Coriobacteriia</taxon>
        <taxon>Coriobacteriales</taxon>
        <taxon>Coriobacteriaceae</taxon>
        <taxon>Enorma</taxon>
    </lineage>
</organism>
<dbReference type="PROSITE" id="PS01116">
    <property type="entry name" value="XANTH_URACIL_PERMASE"/>
    <property type="match status" value="1"/>
</dbReference>
<dbReference type="InterPro" id="IPR006043">
    <property type="entry name" value="NCS2"/>
</dbReference>
<comment type="caution">
    <text evidence="8">The sequence shown here is derived from an EMBL/GenBank/DDBJ whole genome shotgun (WGS) entry which is preliminary data.</text>
</comment>
<evidence type="ECO:0000313" key="8">
    <source>
        <dbReference type="EMBL" id="MDM8274464.1"/>
    </source>
</evidence>
<evidence type="ECO:0000256" key="6">
    <source>
        <dbReference type="ARBA" id="ARBA00023136"/>
    </source>
</evidence>
<keyword evidence="4 7" id="KW-0812">Transmembrane</keyword>
<evidence type="ECO:0000256" key="1">
    <source>
        <dbReference type="ARBA" id="ARBA00004141"/>
    </source>
</evidence>
<dbReference type="PANTHER" id="PTHR42810">
    <property type="entry name" value="PURINE PERMEASE C1399.01C-RELATED"/>
    <property type="match status" value="1"/>
</dbReference>
<evidence type="ECO:0000256" key="3">
    <source>
        <dbReference type="ARBA" id="ARBA00022448"/>
    </source>
</evidence>